<dbReference type="RefSeq" id="WP_134483141.1">
    <property type="nucleotide sequence ID" value="NZ_LR216287.1"/>
</dbReference>
<reference evidence="1 2" key="1">
    <citation type="submission" date="2019-02" db="EMBL/GenBank/DDBJ databases">
        <authorList>
            <person name="Lehtovirta-Morley E L."/>
        </authorList>
    </citation>
    <scope>NUCLEOTIDE SEQUENCE [LARGE SCALE GENOMIC DNA]</scope>
    <source>
        <strain evidence="1">NFRAN1</strain>
    </source>
</reference>
<dbReference type="OrthoDB" id="9555at2157"/>
<keyword evidence="2" id="KW-1185">Reference proteome</keyword>
<protein>
    <submittedName>
        <fullName evidence="1">Uncharacterized protein</fullName>
    </submittedName>
</protein>
<dbReference type="EMBL" id="LR216287">
    <property type="protein sequence ID" value="VFJ13198.1"/>
    <property type="molecule type" value="Genomic_DNA"/>
</dbReference>
<accession>A0A484I673</accession>
<dbReference type="GeneID" id="39420352"/>
<dbReference type="AlphaFoldDB" id="A0A484I673"/>
<evidence type="ECO:0000313" key="1">
    <source>
        <dbReference type="EMBL" id="VFJ13198.1"/>
    </source>
</evidence>
<gene>
    <name evidence="1" type="ORF">NFRAN_0876</name>
</gene>
<evidence type="ECO:0000313" key="2">
    <source>
        <dbReference type="Proteomes" id="UP000294299"/>
    </source>
</evidence>
<name>A0A484I673_9ARCH</name>
<dbReference type="KEGG" id="nfn:NFRAN_0876"/>
<organism evidence="1 2">
    <name type="scientific">Candidatus Nitrosocosmicus franklandianus</name>
    <dbReference type="NCBI Taxonomy" id="1798806"/>
    <lineage>
        <taxon>Archaea</taxon>
        <taxon>Nitrososphaerota</taxon>
        <taxon>Nitrososphaeria</taxon>
        <taxon>Nitrososphaerales</taxon>
        <taxon>Nitrososphaeraceae</taxon>
        <taxon>Candidatus Nitrosocosmicus</taxon>
    </lineage>
</organism>
<proteinExistence type="predicted"/>
<sequence>MDFANRPFQHRNVDNFIYDNHLNQIPKRNLTELELLNNQIFDSMRVRMQNLSTGNDHQDFKRLVDQTLGRDISNLNNLTKEFIETRRAKF</sequence>
<dbReference type="Proteomes" id="UP000294299">
    <property type="component" value="Chromosome NFRAN"/>
</dbReference>